<organism evidence="2 3">
    <name type="scientific">Colletotrichum navitas</name>
    <dbReference type="NCBI Taxonomy" id="681940"/>
    <lineage>
        <taxon>Eukaryota</taxon>
        <taxon>Fungi</taxon>
        <taxon>Dikarya</taxon>
        <taxon>Ascomycota</taxon>
        <taxon>Pezizomycotina</taxon>
        <taxon>Sordariomycetes</taxon>
        <taxon>Hypocreomycetidae</taxon>
        <taxon>Glomerellales</taxon>
        <taxon>Glomerellaceae</taxon>
        <taxon>Colletotrichum</taxon>
        <taxon>Colletotrichum graminicola species complex</taxon>
    </lineage>
</organism>
<evidence type="ECO:0000313" key="3">
    <source>
        <dbReference type="Proteomes" id="UP001230504"/>
    </source>
</evidence>
<evidence type="ECO:0000256" key="1">
    <source>
        <dbReference type="SAM" id="MobiDB-lite"/>
    </source>
</evidence>
<accession>A0AAD8PLK6</accession>
<feature type="compositionally biased region" description="Low complexity" evidence="1">
    <location>
        <begin position="117"/>
        <end position="138"/>
    </location>
</feature>
<dbReference type="GeneID" id="85444644"/>
<reference evidence="2" key="1">
    <citation type="submission" date="2021-06" db="EMBL/GenBank/DDBJ databases">
        <title>Comparative genomics, transcriptomics and evolutionary studies reveal genomic signatures of adaptation to plant cell wall in hemibiotrophic fungi.</title>
        <authorList>
            <consortium name="DOE Joint Genome Institute"/>
            <person name="Baroncelli R."/>
            <person name="Diaz J.F."/>
            <person name="Benocci T."/>
            <person name="Peng M."/>
            <person name="Battaglia E."/>
            <person name="Haridas S."/>
            <person name="Andreopoulos W."/>
            <person name="Labutti K."/>
            <person name="Pangilinan J."/>
            <person name="Floch G.L."/>
            <person name="Makela M.R."/>
            <person name="Henrissat B."/>
            <person name="Grigoriev I.V."/>
            <person name="Crouch J.A."/>
            <person name="De Vries R.P."/>
            <person name="Sukno S.A."/>
            <person name="Thon M.R."/>
        </authorList>
    </citation>
    <scope>NUCLEOTIDE SEQUENCE</scope>
    <source>
        <strain evidence="2">CBS 125086</strain>
    </source>
</reference>
<dbReference type="EMBL" id="JAHLJV010000122">
    <property type="protein sequence ID" value="KAK1569811.1"/>
    <property type="molecule type" value="Genomic_DNA"/>
</dbReference>
<protein>
    <submittedName>
        <fullName evidence="2">Uncharacterized protein</fullName>
    </submittedName>
</protein>
<dbReference type="AlphaFoldDB" id="A0AAD8PLK6"/>
<comment type="caution">
    <text evidence="2">The sequence shown here is derived from an EMBL/GenBank/DDBJ whole genome shotgun (WGS) entry which is preliminary data.</text>
</comment>
<dbReference type="RefSeq" id="XP_060408014.1">
    <property type="nucleotide sequence ID" value="XM_060560404.1"/>
</dbReference>
<gene>
    <name evidence="2" type="ORF">LY79DRAFT_584464</name>
</gene>
<proteinExistence type="predicted"/>
<sequence length="197" mass="22081">MITFTKHLCDGNNADLASTLAGALEYLDNEYDLGHKLLEDLEWWDEIVTDGSEGPKWPDSWELPGHFMTWLKNNLRRWRIELDEASLVDSNEYNIIINNNNNNNNNNNINSKFNSNINSNINNGNNDDINNGNNNNNKVGPPQDKTSEQHPVSLPGAFPTEGANSPRLNRRDHGTDIGSHTVPPAASEGPRHEWQAA</sequence>
<dbReference type="Proteomes" id="UP001230504">
    <property type="component" value="Unassembled WGS sequence"/>
</dbReference>
<evidence type="ECO:0000313" key="2">
    <source>
        <dbReference type="EMBL" id="KAK1569811.1"/>
    </source>
</evidence>
<keyword evidence="3" id="KW-1185">Reference proteome</keyword>
<name>A0AAD8PLK6_9PEZI</name>
<feature type="region of interest" description="Disordered" evidence="1">
    <location>
        <begin position="117"/>
        <end position="197"/>
    </location>
</feature>